<keyword evidence="2" id="KW-1185">Reference proteome</keyword>
<comment type="caution">
    <text evidence="1">The sequence shown here is derived from an EMBL/GenBank/DDBJ whole genome shotgun (WGS) entry which is preliminary data.</text>
</comment>
<dbReference type="EMBL" id="JANBUJ010000126">
    <property type="protein sequence ID" value="KAJ2774185.1"/>
    <property type="molecule type" value="Genomic_DNA"/>
</dbReference>
<evidence type="ECO:0000313" key="2">
    <source>
        <dbReference type="Proteomes" id="UP001140234"/>
    </source>
</evidence>
<organism evidence="1 2">
    <name type="scientific">Coemansia nantahalensis</name>
    <dbReference type="NCBI Taxonomy" id="2789366"/>
    <lineage>
        <taxon>Eukaryota</taxon>
        <taxon>Fungi</taxon>
        <taxon>Fungi incertae sedis</taxon>
        <taxon>Zoopagomycota</taxon>
        <taxon>Kickxellomycotina</taxon>
        <taxon>Kickxellomycetes</taxon>
        <taxon>Kickxellales</taxon>
        <taxon>Kickxellaceae</taxon>
        <taxon>Coemansia</taxon>
    </lineage>
</organism>
<gene>
    <name evidence="1" type="ORF">IWQ57_000945</name>
</gene>
<dbReference type="Proteomes" id="UP001140234">
    <property type="component" value="Unassembled WGS sequence"/>
</dbReference>
<reference evidence="1" key="1">
    <citation type="submission" date="2022-07" db="EMBL/GenBank/DDBJ databases">
        <title>Phylogenomic reconstructions and comparative analyses of Kickxellomycotina fungi.</title>
        <authorList>
            <person name="Reynolds N.K."/>
            <person name="Stajich J.E."/>
            <person name="Barry K."/>
            <person name="Grigoriev I.V."/>
            <person name="Crous P."/>
            <person name="Smith M.E."/>
        </authorList>
    </citation>
    <scope>NUCLEOTIDE SEQUENCE</scope>
    <source>
        <strain evidence="1">CBS 109366</strain>
    </source>
</reference>
<protein>
    <submittedName>
        <fullName evidence="1">Uncharacterized protein</fullName>
    </submittedName>
</protein>
<sequence length="675" mass="70983">MAELQEPMPATAGVPRPPRSVGDEIRELQAIVGLFQDQLGAPGGVVNLHPLGAANVEKAQVAFGQACARLRAGLASYRDTTLASWAGLMAAGGEPAAAASYRAATAMRELSEMRRTTDVVHEDMAACQALLFDAAGDAVSRTLGDGRAGSVRLLIERLAASAKRLGLAHYTDVQPGRDGGEVTTVTLAGSVSVVDVDIGANADELKVKVSYVLDMEHDSRIDALMLRRLRAGDVRGFERLLGEMAALDKLTVAHPAASFIRSTFAVAATLAEIQRQELAALDGDLVELARSGSGIALLFMRHAGPATMYYLPAAVRYGLTAEQWGSLGSNTLEDAAELPGARWLSFAWEPSSTEHFFLPETCPRHCVDAEYMADAASGVRVVASPHPAIRGLEMRFLEPTHTRKQQQQEQPDDASDQLWLRYAAVARLEPELPACAMTVRGIVAVVSASAADGEAPDQAAEPPSVGRLDSPRLLDDAPTLEQLVRASCAPAPDTGAPFKATHSVGKHAFTVELDSPQIRGWSISRVPLASMRNVPAVVSLLRRQAIFNELVASCFSATGTSLSASGAAAEPVLAVAVKTHAGDPFRIDLCVRGAADDGAGQGVVLRVDETRSGISAWTHQALGVGGGSDILAALAAVSPAALTADAAHPKLSRVASIGVSIPTLVHWLTSYPDRL</sequence>
<evidence type="ECO:0000313" key="1">
    <source>
        <dbReference type="EMBL" id="KAJ2774185.1"/>
    </source>
</evidence>
<proteinExistence type="predicted"/>
<name>A0ACC1K5U3_9FUNG</name>
<accession>A0ACC1K5U3</accession>